<organism evidence="2 4">
    <name type="scientific">Rotaria sordida</name>
    <dbReference type="NCBI Taxonomy" id="392033"/>
    <lineage>
        <taxon>Eukaryota</taxon>
        <taxon>Metazoa</taxon>
        <taxon>Spiralia</taxon>
        <taxon>Gnathifera</taxon>
        <taxon>Rotifera</taxon>
        <taxon>Eurotatoria</taxon>
        <taxon>Bdelloidea</taxon>
        <taxon>Philodinida</taxon>
        <taxon>Philodinidae</taxon>
        <taxon>Rotaria</taxon>
    </lineage>
</organism>
<dbReference type="PROSITE" id="PS51725">
    <property type="entry name" value="ABM"/>
    <property type="match status" value="1"/>
</dbReference>
<gene>
    <name evidence="3" type="ORF">FNK824_LOCUS10750</name>
    <name evidence="2" type="ORF">SEV965_LOCUS21073</name>
</gene>
<dbReference type="InterPro" id="IPR011008">
    <property type="entry name" value="Dimeric_a/b-barrel"/>
</dbReference>
<comment type="caution">
    <text evidence="2">The sequence shown here is derived from an EMBL/GenBank/DDBJ whole genome shotgun (WGS) entry which is preliminary data.</text>
</comment>
<protein>
    <recommendedName>
        <fullName evidence="1">ABM domain-containing protein</fullName>
    </recommendedName>
</protein>
<dbReference type="InterPro" id="IPR050744">
    <property type="entry name" value="AI-2_Isomerase_LsrG"/>
</dbReference>
<dbReference type="GO" id="GO:0003824">
    <property type="term" value="F:catalytic activity"/>
    <property type="evidence" value="ECO:0007669"/>
    <property type="project" value="TreeGrafter"/>
</dbReference>
<accession>A0A814WAC0</accession>
<sequence length="117" mass="13688">MSKSSIHCIVDIYVKPEALEKVRAILLKIVEDSRAEDGCMEYNLFENISDRFQFTFIEVWETEDAFEDHLQSDHIRQASVNVNEDLTKTPDIKRYKKIQVASRKKITSKTSRFCTLI</sequence>
<evidence type="ECO:0000313" key="4">
    <source>
        <dbReference type="Proteomes" id="UP000663889"/>
    </source>
</evidence>
<reference evidence="2" key="1">
    <citation type="submission" date="2021-02" db="EMBL/GenBank/DDBJ databases">
        <authorList>
            <person name="Nowell W R."/>
        </authorList>
    </citation>
    <scope>NUCLEOTIDE SEQUENCE</scope>
</reference>
<evidence type="ECO:0000259" key="1">
    <source>
        <dbReference type="PROSITE" id="PS51725"/>
    </source>
</evidence>
<dbReference type="Gene3D" id="3.30.70.100">
    <property type="match status" value="1"/>
</dbReference>
<proteinExistence type="predicted"/>
<dbReference type="Proteomes" id="UP000663874">
    <property type="component" value="Unassembled WGS sequence"/>
</dbReference>
<dbReference type="PANTHER" id="PTHR33336">
    <property type="entry name" value="QUINOL MONOOXYGENASE YGIN-RELATED"/>
    <property type="match status" value="1"/>
</dbReference>
<dbReference type="Proteomes" id="UP000663889">
    <property type="component" value="Unassembled WGS sequence"/>
</dbReference>
<dbReference type="EMBL" id="CAJNOU010001407">
    <property type="protein sequence ID" value="CAF1199722.1"/>
    <property type="molecule type" value="Genomic_DNA"/>
</dbReference>
<feature type="domain" description="ABM" evidence="1">
    <location>
        <begin position="6"/>
        <end position="95"/>
    </location>
</feature>
<evidence type="ECO:0000313" key="2">
    <source>
        <dbReference type="EMBL" id="CAF1199722.1"/>
    </source>
</evidence>
<dbReference type="SUPFAM" id="SSF54909">
    <property type="entry name" value="Dimeric alpha+beta barrel"/>
    <property type="match status" value="1"/>
</dbReference>
<dbReference type="InterPro" id="IPR007138">
    <property type="entry name" value="ABM_dom"/>
</dbReference>
<evidence type="ECO:0000313" key="3">
    <source>
        <dbReference type="EMBL" id="CAF3725490.1"/>
    </source>
</evidence>
<dbReference type="AlphaFoldDB" id="A0A814WAC0"/>
<dbReference type="Pfam" id="PF03992">
    <property type="entry name" value="ABM"/>
    <property type="match status" value="1"/>
</dbReference>
<dbReference type="PANTHER" id="PTHR33336:SF15">
    <property type="entry name" value="ABM DOMAIN-CONTAINING PROTEIN"/>
    <property type="match status" value="1"/>
</dbReference>
<dbReference type="EMBL" id="CAJOBE010001226">
    <property type="protein sequence ID" value="CAF3725490.1"/>
    <property type="molecule type" value="Genomic_DNA"/>
</dbReference>
<name>A0A814WAC0_9BILA</name>